<feature type="region of interest" description="Disordered" evidence="2">
    <location>
        <begin position="100"/>
        <end position="172"/>
    </location>
</feature>
<feature type="region of interest" description="Disordered" evidence="2">
    <location>
        <begin position="209"/>
        <end position="328"/>
    </location>
</feature>
<dbReference type="InterPro" id="IPR029311">
    <property type="entry name" value="CCDC50_N"/>
</dbReference>
<sequence>MLSGGAGYTAADCHRQPQPMDNRRAAAPALKMTMTGIQIDCSRLPPVQEVCRDFAILEDGAFAYCLQEQEIEQHYASNVQRNQLVQKDIRIAKTLQDMEDQVSRLRVSRKQKPSEESGSKTAHAIQEETQRRGAEGHRRKQTDQELARRLQEEEKATRQQQEEKLQSLQERPDNRIGPLAWLVEEENLQSQEQLRQDEELAWRLQEEEHARATRARRNRERNDDYRAAQVAQDEEIARYMQDQELKARWRSTTQESVDEREGGEEVPGGCTEPRWSHHHGHEDEEPQDEEPRPNGGRAAPPVGRVHPLERSETPTRGVPTAPTEPPQLCRNIVEELDPTFKAKGGAERPVALPTAARFRAATPVHPVPVDGFFDYLDELAGPAFVSPTKRQPEKAGHPKPRDKKEGCKQQ</sequence>
<gene>
    <name evidence="5" type="primary">LOC110082468</name>
</gene>
<name>A0ABM5EKZ2_9SAUR</name>
<evidence type="ECO:0000313" key="5">
    <source>
        <dbReference type="RefSeq" id="XP_072833817.1"/>
    </source>
</evidence>
<keyword evidence="1" id="KW-0175">Coiled coil</keyword>
<feature type="region of interest" description="Disordered" evidence="2">
    <location>
        <begin position="1"/>
        <end position="20"/>
    </location>
</feature>
<dbReference type="Pfam" id="PF15295">
    <property type="entry name" value="CCDC50_N"/>
    <property type="match status" value="1"/>
</dbReference>
<feature type="compositionally biased region" description="Basic and acidic residues" evidence="2">
    <location>
        <begin position="125"/>
        <end position="172"/>
    </location>
</feature>
<dbReference type="PANTHER" id="PTHR22115">
    <property type="entry name" value="C3ORF6 PROTEIN-RELATED"/>
    <property type="match status" value="1"/>
</dbReference>
<dbReference type="GeneID" id="110082468"/>
<feature type="domain" description="Coiled-coil" evidence="3">
    <location>
        <begin position="38"/>
        <end position="160"/>
    </location>
</feature>
<organism evidence="4 5">
    <name type="scientific">Pogona vitticeps</name>
    <name type="common">central bearded dragon</name>
    <dbReference type="NCBI Taxonomy" id="103695"/>
    <lineage>
        <taxon>Eukaryota</taxon>
        <taxon>Metazoa</taxon>
        <taxon>Chordata</taxon>
        <taxon>Craniata</taxon>
        <taxon>Vertebrata</taxon>
        <taxon>Euteleostomi</taxon>
        <taxon>Lepidosauria</taxon>
        <taxon>Squamata</taxon>
        <taxon>Bifurcata</taxon>
        <taxon>Unidentata</taxon>
        <taxon>Episquamata</taxon>
        <taxon>Toxicofera</taxon>
        <taxon>Iguania</taxon>
        <taxon>Acrodonta</taxon>
        <taxon>Agamidae</taxon>
        <taxon>Amphibolurinae</taxon>
        <taxon>Pogona</taxon>
    </lineage>
</organism>
<proteinExistence type="predicted"/>
<evidence type="ECO:0000256" key="2">
    <source>
        <dbReference type="SAM" id="MobiDB-lite"/>
    </source>
</evidence>
<dbReference type="RefSeq" id="XP_072833817.1">
    <property type="nucleotide sequence ID" value="XM_072977716.1"/>
</dbReference>
<keyword evidence="4" id="KW-1185">Reference proteome</keyword>
<feature type="compositionally biased region" description="Basic and acidic residues" evidence="2">
    <location>
        <begin position="235"/>
        <end position="247"/>
    </location>
</feature>
<reference evidence="5" key="1">
    <citation type="submission" date="2025-08" db="UniProtKB">
        <authorList>
            <consortium name="RefSeq"/>
        </authorList>
    </citation>
    <scope>IDENTIFICATION</scope>
</reference>
<dbReference type="Proteomes" id="UP001652642">
    <property type="component" value="Chromosome 7"/>
</dbReference>
<dbReference type="InterPro" id="IPR039303">
    <property type="entry name" value="CCDC50"/>
</dbReference>
<evidence type="ECO:0000313" key="4">
    <source>
        <dbReference type="Proteomes" id="UP001652642"/>
    </source>
</evidence>
<accession>A0ABM5EKZ2</accession>
<protein>
    <recommendedName>
        <fullName evidence="3">Coiled-coil domain-containing protein</fullName>
    </recommendedName>
</protein>
<evidence type="ECO:0000256" key="1">
    <source>
        <dbReference type="ARBA" id="ARBA00023054"/>
    </source>
</evidence>
<feature type="region of interest" description="Disordered" evidence="2">
    <location>
        <begin position="384"/>
        <end position="410"/>
    </location>
</feature>
<dbReference type="PANTHER" id="PTHR22115:SF4">
    <property type="entry name" value="COILED-COIL DOMAIN-CONTAINING PROTEIN"/>
    <property type="match status" value="1"/>
</dbReference>
<evidence type="ECO:0000259" key="3">
    <source>
        <dbReference type="Pfam" id="PF15295"/>
    </source>
</evidence>